<evidence type="ECO:0000313" key="2">
    <source>
        <dbReference type="EMBL" id="GBF89631.1"/>
    </source>
</evidence>
<feature type="region of interest" description="Disordered" evidence="1">
    <location>
        <begin position="1"/>
        <end position="20"/>
    </location>
</feature>
<protein>
    <submittedName>
        <fullName evidence="2">Uncharacterized protein</fullName>
    </submittedName>
</protein>
<feature type="region of interest" description="Disordered" evidence="1">
    <location>
        <begin position="480"/>
        <end position="546"/>
    </location>
</feature>
<evidence type="ECO:0000256" key="1">
    <source>
        <dbReference type="SAM" id="MobiDB-lite"/>
    </source>
</evidence>
<dbReference type="Proteomes" id="UP000247498">
    <property type="component" value="Unassembled WGS sequence"/>
</dbReference>
<evidence type="ECO:0000313" key="3">
    <source>
        <dbReference type="Proteomes" id="UP000247498"/>
    </source>
</evidence>
<keyword evidence="3" id="KW-1185">Reference proteome</keyword>
<reference evidence="2 3" key="1">
    <citation type="journal article" date="2018" name="Sci. Rep.">
        <title>Raphidocelis subcapitata (=Pseudokirchneriella subcapitata) provides an insight into genome evolution and environmental adaptations in the Sphaeropleales.</title>
        <authorList>
            <person name="Suzuki S."/>
            <person name="Yamaguchi H."/>
            <person name="Nakajima N."/>
            <person name="Kawachi M."/>
        </authorList>
    </citation>
    <scope>NUCLEOTIDE SEQUENCE [LARGE SCALE GENOMIC DNA]</scope>
    <source>
        <strain evidence="2 3">NIES-35</strain>
    </source>
</reference>
<proteinExistence type="predicted"/>
<comment type="caution">
    <text evidence="2">The sequence shown here is derived from an EMBL/GenBank/DDBJ whole genome shotgun (WGS) entry which is preliminary data.</text>
</comment>
<dbReference type="Gene3D" id="1.10.472.10">
    <property type="entry name" value="Cyclin-like"/>
    <property type="match status" value="1"/>
</dbReference>
<gene>
    <name evidence="2" type="ORF">Rsub_02349</name>
</gene>
<dbReference type="OrthoDB" id="10587621at2759"/>
<dbReference type="InParanoid" id="A0A2V0NPR9"/>
<name>A0A2V0NPR9_9CHLO</name>
<dbReference type="AlphaFoldDB" id="A0A2V0NPR9"/>
<organism evidence="2 3">
    <name type="scientific">Raphidocelis subcapitata</name>
    <dbReference type="NCBI Taxonomy" id="307507"/>
    <lineage>
        <taxon>Eukaryota</taxon>
        <taxon>Viridiplantae</taxon>
        <taxon>Chlorophyta</taxon>
        <taxon>core chlorophytes</taxon>
        <taxon>Chlorophyceae</taxon>
        <taxon>CS clade</taxon>
        <taxon>Sphaeropleales</taxon>
        <taxon>Selenastraceae</taxon>
        <taxon>Raphidocelis</taxon>
    </lineage>
</organism>
<feature type="region of interest" description="Disordered" evidence="1">
    <location>
        <begin position="571"/>
        <end position="594"/>
    </location>
</feature>
<dbReference type="EMBL" id="BDRX01000011">
    <property type="protein sequence ID" value="GBF89631.1"/>
    <property type="molecule type" value="Genomic_DNA"/>
</dbReference>
<accession>A0A2V0NPR9</accession>
<sequence>MEPETEKLSGGGGATAARRGEAGDAHAAATAWLWDIYREMRCTSRDGLFAYFRGPERGRDLTPEILNLVGRMAKCGFPDYEAASFVSDPEGGGDRLDCALAASYLYYRVCEWELARRFPIRPDSAEAARQRRFKGLARELLAQGDFHAALLHCALEVTAFAAHPAEPSLHYPAMTRRLGREAMGVSLSFRGCFAAAAAAGAAPLPAAVEALLGHIEAAVLGGGGLATGSCFHTIALHGGGYCYADGDPTLACDFFSAYAAHTVAAGARAAAALVLPPPPAPLQQGAGQGAPAGAEEAAAAVQGVVPDYPQEVARLLDELLLREAGLFYGQPAAVMVGCAAYIVAKLRGRDVRFSEVEQAILLTLPGTEPGTFDRAEVGLVLPPAPTAAPVAGAEAAAAVAMGPRQTQPAATQQPLRPVYGHMRQFYNKRFLPAAEEVARAVTAGGTGELPPVAAPPSHPLVLRRQQMQAAAEGAAAAAAVSRKQRRAADDGGGSGGAATAPPQLRLAAVTLPPPSAGTRAARKAEAATAAEVPGKQGPPAAPMQAAAPSMPFTVAEDDEIAISVAADENGGAGAHGGLSDGPAAPPRGMLPRAPAPLANAQQAAHLGGGAAVKAARAKGGGGAAAGGLVGAGIEWRRGGFGALPSGPGTGAAVAAADKENAPGAAAVQLAAAAAAAASSAGQAPQLQIQDPSPGTVRRVLGFLGGQRRGRGASGGAGKGLAAGPDGLLPAAAPAVAAGSAGLAARSGASGMR</sequence>